<accession>A0AAP2DXI1</accession>
<evidence type="ECO:0000256" key="1">
    <source>
        <dbReference type="ARBA" id="ARBA00000085"/>
    </source>
</evidence>
<dbReference type="SMART" id="SM00387">
    <property type="entry name" value="HATPase_c"/>
    <property type="match status" value="1"/>
</dbReference>
<dbReference type="Pfam" id="PF00512">
    <property type="entry name" value="HisKA"/>
    <property type="match status" value="1"/>
</dbReference>
<dbReference type="FunFam" id="3.30.565.10:FF:000006">
    <property type="entry name" value="Sensor histidine kinase WalK"/>
    <property type="match status" value="1"/>
</dbReference>
<dbReference type="InterPro" id="IPR003594">
    <property type="entry name" value="HATPase_dom"/>
</dbReference>
<evidence type="ECO:0000313" key="11">
    <source>
        <dbReference type="Proteomes" id="UP001319080"/>
    </source>
</evidence>
<dbReference type="PANTHER" id="PTHR43304">
    <property type="entry name" value="PHYTOCHROME-LIKE PROTEIN CPH1"/>
    <property type="match status" value="1"/>
</dbReference>
<dbReference type="PROSITE" id="PS50113">
    <property type="entry name" value="PAC"/>
    <property type="match status" value="2"/>
</dbReference>
<dbReference type="InterPro" id="IPR036097">
    <property type="entry name" value="HisK_dim/P_sf"/>
</dbReference>
<dbReference type="Gene3D" id="2.10.70.100">
    <property type="match status" value="1"/>
</dbReference>
<evidence type="ECO:0000259" key="8">
    <source>
        <dbReference type="PROSITE" id="PS50109"/>
    </source>
</evidence>
<evidence type="ECO:0000256" key="6">
    <source>
        <dbReference type="SAM" id="Coils"/>
    </source>
</evidence>
<evidence type="ECO:0000256" key="7">
    <source>
        <dbReference type="SAM" id="MobiDB-lite"/>
    </source>
</evidence>
<dbReference type="SUPFAM" id="SSF55785">
    <property type="entry name" value="PYP-like sensor domain (PAS domain)"/>
    <property type="match status" value="2"/>
</dbReference>
<dbReference type="SMART" id="SM00388">
    <property type="entry name" value="HisKA"/>
    <property type="match status" value="1"/>
</dbReference>
<dbReference type="InterPro" id="IPR036890">
    <property type="entry name" value="HATPase_C_sf"/>
</dbReference>
<keyword evidence="11" id="KW-1185">Reference proteome</keyword>
<dbReference type="AlphaFoldDB" id="A0AAP2DXI1"/>
<dbReference type="InterPro" id="IPR052162">
    <property type="entry name" value="Sensor_kinase/Photoreceptor"/>
</dbReference>
<keyword evidence="4" id="KW-0808">Transferase</keyword>
<dbReference type="InterPro" id="IPR000014">
    <property type="entry name" value="PAS"/>
</dbReference>
<dbReference type="InterPro" id="IPR013656">
    <property type="entry name" value="PAS_4"/>
</dbReference>
<gene>
    <name evidence="10" type="ORF">KK062_06705</name>
</gene>
<sequence>MTETTTGSPFPAAGGEAGKPMRELDWSKTDLGLPATWPASLKSAINHMLRTDFPVLVLWGEKYICLYNDAFLVRVAGAGISFGQPAEDSSLEAWSTSRAQLRNVLTLGRPYTVRDKQVTTVTDGRPAVAYWTFSYSQIIMDDGSPGGVMLTCMEASHAASAPQEVMSALKPAASATSVPLRVYETVVSATPDLVYVFDLNYKFAYANHALLTMWGKTWGTAIGKGLRENGYEEWHAAMHEREIDHVAATGEQVRGEVSFPHAVLGRRVYDYILVPVFNENGDVEAVAGTTRDVSEMKQARHEIEEKELALARAIDLAELGTWTYQATTGEVTLSPRHAAMYGIGEFHNSLDDYFSIIVEQDCDEVKEKFNAATAAGASGRYDAEYRIVNRVTGKTQVIHAVGQAYFDNAGKLTRVEGTTQDVTAQREVQLTLENEVHLRTIELAATNEELQAANEELLSINEELSESTRRLIQSNEELSQFAYVASHDLQEPVRKISVFVEMLYGSLPQLNERSTALLEKIDASANRMLNLIRDVLKHSQILNNAAKFESLDLNKVVRDVEKEFDILIEQRRGKVVIDKLPVIDAIEFQMNQLFSNLVSNAIKFSTTERPLQIEIKSEILEENEKLENPELNNKLTYHRISFKDNGIGFDPAHANQIFEIFRRLHSRSEYSGTGIGLATCKKIVQNHGGQIYASSLPGEGATFYMILPDLQS</sequence>
<feature type="domain" description="PAC" evidence="9">
    <location>
        <begin position="381"/>
        <end position="434"/>
    </location>
</feature>
<dbReference type="SMART" id="SM00091">
    <property type="entry name" value="PAS"/>
    <property type="match status" value="1"/>
</dbReference>
<organism evidence="10 11">
    <name type="scientific">Dawidia cretensis</name>
    <dbReference type="NCBI Taxonomy" id="2782350"/>
    <lineage>
        <taxon>Bacteria</taxon>
        <taxon>Pseudomonadati</taxon>
        <taxon>Bacteroidota</taxon>
        <taxon>Cytophagia</taxon>
        <taxon>Cytophagales</taxon>
        <taxon>Chryseotaleaceae</taxon>
        <taxon>Dawidia</taxon>
    </lineage>
</organism>
<dbReference type="RefSeq" id="WP_254083494.1">
    <property type="nucleotide sequence ID" value="NZ_JAHESE010000004.1"/>
</dbReference>
<evidence type="ECO:0000259" key="9">
    <source>
        <dbReference type="PROSITE" id="PS50113"/>
    </source>
</evidence>
<dbReference type="EMBL" id="JAHESE010000004">
    <property type="protein sequence ID" value="MBT1707902.1"/>
    <property type="molecule type" value="Genomic_DNA"/>
</dbReference>
<dbReference type="Gene3D" id="3.30.565.10">
    <property type="entry name" value="Histidine kinase-like ATPase, C-terminal domain"/>
    <property type="match status" value="1"/>
</dbReference>
<dbReference type="Gene3D" id="1.10.287.130">
    <property type="match status" value="1"/>
</dbReference>
<dbReference type="EC" id="2.7.13.3" evidence="2"/>
<keyword evidence="3" id="KW-0597">Phosphoprotein</keyword>
<reference evidence="10 11" key="1">
    <citation type="submission" date="2021-05" db="EMBL/GenBank/DDBJ databases">
        <title>A Polyphasic approach of four new species of the genus Ohtaekwangia: Ohtaekwangia histidinii sp. nov., Ohtaekwangia cretensis sp. nov., Ohtaekwangia indiensis sp. nov., Ohtaekwangia reichenbachii sp. nov. from diverse environment.</title>
        <authorList>
            <person name="Octaviana S."/>
        </authorList>
    </citation>
    <scope>NUCLEOTIDE SEQUENCE [LARGE SCALE GENOMIC DNA]</scope>
    <source>
        <strain evidence="10 11">PWU5</strain>
    </source>
</reference>
<dbReference type="CDD" id="cd00130">
    <property type="entry name" value="PAS"/>
    <property type="match status" value="1"/>
</dbReference>
<dbReference type="PROSITE" id="PS50109">
    <property type="entry name" value="HIS_KIN"/>
    <property type="match status" value="1"/>
</dbReference>
<dbReference type="InterPro" id="IPR003661">
    <property type="entry name" value="HisK_dim/P_dom"/>
</dbReference>
<dbReference type="Pfam" id="PF08448">
    <property type="entry name" value="PAS_4"/>
    <property type="match status" value="1"/>
</dbReference>
<feature type="domain" description="PAC" evidence="9">
    <location>
        <begin position="253"/>
        <end position="305"/>
    </location>
</feature>
<keyword evidence="6" id="KW-0175">Coiled coil</keyword>
<dbReference type="Pfam" id="PF02518">
    <property type="entry name" value="HATPase_c"/>
    <property type="match status" value="1"/>
</dbReference>
<evidence type="ECO:0000313" key="10">
    <source>
        <dbReference type="EMBL" id="MBT1707902.1"/>
    </source>
</evidence>
<dbReference type="PANTHER" id="PTHR43304:SF1">
    <property type="entry name" value="PAC DOMAIN-CONTAINING PROTEIN"/>
    <property type="match status" value="1"/>
</dbReference>
<evidence type="ECO:0000256" key="3">
    <source>
        <dbReference type="ARBA" id="ARBA00022553"/>
    </source>
</evidence>
<keyword evidence="5" id="KW-0418">Kinase</keyword>
<dbReference type="Gene3D" id="3.30.450.20">
    <property type="entry name" value="PAS domain"/>
    <property type="match status" value="3"/>
</dbReference>
<proteinExistence type="predicted"/>
<evidence type="ECO:0000256" key="4">
    <source>
        <dbReference type="ARBA" id="ARBA00022679"/>
    </source>
</evidence>
<name>A0AAP2DXI1_9BACT</name>
<dbReference type="SUPFAM" id="SSF47384">
    <property type="entry name" value="Homodimeric domain of signal transducing histidine kinase"/>
    <property type="match status" value="1"/>
</dbReference>
<dbReference type="InterPro" id="IPR035965">
    <property type="entry name" value="PAS-like_dom_sf"/>
</dbReference>
<feature type="region of interest" description="Disordered" evidence="7">
    <location>
        <begin position="1"/>
        <end position="21"/>
    </location>
</feature>
<feature type="domain" description="Histidine kinase" evidence="8">
    <location>
        <begin position="484"/>
        <end position="711"/>
    </location>
</feature>
<dbReference type="InterPro" id="IPR000700">
    <property type="entry name" value="PAS-assoc_C"/>
</dbReference>
<feature type="coiled-coil region" evidence="6">
    <location>
        <begin position="443"/>
        <end position="470"/>
    </location>
</feature>
<dbReference type="InterPro" id="IPR004358">
    <property type="entry name" value="Sig_transdc_His_kin-like_C"/>
</dbReference>
<evidence type="ECO:0000256" key="5">
    <source>
        <dbReference type="ARBA" id="ARBA00022777"/>
    </source>
</evidence>
<dbReference type="NCBIfam" id="TIGR00229">
    <property type="entry name" value="sensory_box"/>
    <property type="match status" value="1"/>
</dbReference>
<dbReference type="Pfam" id="PF08447">
    <property type="entry name" value="PAS_3"/>
    <property type="match status" value="1"/>
</dbReference>
<dbReference type="Proteomes" id="UP001319080">
    <property type="component" value="Unassembled WGS sequence"/>
</dbReference>
<comment type="catalytic activity">
    <reaction evidence="1">
        <text>ATP + protein L-histidine = ADP + protein N-phospho-L-histidine.</text>
        <dbReference type="EC" id="2.7.13.3"/>
    </reaction>
</comment>
<dbReference type="InterPro" id="IPR013655">
    <property type="entry name" value="PAS_fold_3"/>
</dbReference>
<dbReference type="InterPro" id="IPR005467">
    <property type="entry name" value="His_kinase_dom"/>
</dbReference>
<comment type="caution">
    <text evidence="10">The sequence shown here is derived from an EMBL/GenBank/DDBJ whole genome shotgun (WGS) entry which is preliminary data.</text>
</comment>
<dbReference type="PRINTS" id="PR00344">
    <property type="entry name" value="BCTRLSENSOR"/>
</dbReference>
<evidence type="ECO:0000256" key="2">
    <source>
        <dbReference type="ARBA" id="ARBA00012438"/>
    </source>
</evidence>
<dbReference type="GO" id="GO:0000155">
    <property type="term" value="F:phosphorelay sensor kinase activity"/>
    <property type="evidence" value="ECO:0007669"/>
    <property type="project" value="InterPro"/>
</dbReference>
<protein>
    <recommendedName>
        <fullName evidence="2">histidine kinase</fullName>
        <ecNumber evidence="2">2.7.13.3</ecNumber>
    </recommendedName>
</protein>
<dbReference type="CDD" id="cd00082">
    <property type="entry name" value="HisKA"/>
    <property type="match status" value="1"/>
</dbReference>
<dbReference type="SUPFAM" id="SSF55874">
    <property type="entry name" value="ATPase domain of HSP90 chaperone/DNA topoisomerase II/histidine kinase"/>
    <property type="match status" value="1"/>
</dbReference>